<dbReference type="Gene3D" id="3.20.20.60">
    <property type="entry name" value="Phosphoenolpyruvate-binding domains"/>
    <property type="match status" value="1"/>
</dbReference>
<evidence type="ECO:0000256" key="13">
    <source>
        <dbReference type="ARBA" id="ARBA00022842"/>
    </source>
</evidence>
<dbReference type="SUPFAM" id="SSF51621">
    <property type="entry name" value="Phosphoenolpyruvate/pyruvate domain"/>
    <property type="match status" value="1"/>
</dbReference>
<dbReference type="Proteomes" id="UP000292544">
    <property type="component" value="Unassembled WGS sequence"/>
</dbReference>
<evidence type="ECO:0000256" key="7">
    <source>
        <dbReference type="ARBA" id="ARBA00022490"/>
    </source>
</evidence>
<dbReference type="NCBIfam" id="TIGR01003">
    <property type="entry name" value="PTS_HPr_family"/>
    <property type="match status" value="1"/>
</dbReference>
<comment type="similarity">
    <text evidence="4">Belongs to the PEP-utilizing enzyme family.</text>
</comment>
<dbReference type="Pfam" id="PF02896">
    <property type="entry name" value="PEP-utilizers_C"/>
    <property type="match status" value="1"/>
</dbReference>
<dbReference type="GO" id="GO:0008965">
    <property type="term" value="F:phosphoenolpyruvate-protein phosphotransferase activity"/>
    <property type="evidence" value="ECO:0007669"/>
    <property type="project" value="UniProtKB-EC"/>
</dbReference>
<dbReference type="SUPFAM" id="SSF52009">
    <property type="entry name" value="Phosphohistidine domain"/>
    <property type="match status" value="1"/>
</dbReference>
<evidence type="ECO:0000256" key="11">
    <source>
        <dbReference type="ARBA" id="ARBA00022723"/>
    </source>
</evidence>
<feature type="coiled-coil region" evidence="14">
    <location>
        <begin position="327"/>
        <end position="354"/>
    </location>
</feature>
<evidence type="ECO:0000256" key="9">
    <source>
        <dbReference type="ARBA" id="ARBA00022679"/>
    </source>
</evidence>
<evidence type="ECO:0000256" key="3">
    <source>
        <dbReference type="ARBA" id="ARBA00004496"/>
    </source>
</evidence>
<dbReference type="SUPFAM" id="SSF51261">
    <property type="entry name" value="Duplicated hybrid motif"/>
    <property type="match status" value="1"/>
</dbReference>
<dbReference type="Gene3D" id="2.70.70.10">
    <property type="entry name" value="Glucose Permease (Domain IIA)"/>
    <property type="match status" value="1"/>
</dbReference>
<dbReference type="PROSITE" id="PS00742">
    <property type="entry name" value="PEP_ENZYMES_2"/>
    <property type="match status" value="1"/>
</dbReference>
<keyword evidence="13" id="KW-0460">Magnesium</keyword>
<dbReference type="InterPro" id="IPR008279">
    <property type="entry name" value="PEP-util_enz_mobile_dom"/>
</dbReference>
<dbReference type="EMBL" id="SHLY01000004">
    <property type="protein sequence ID" value="TAA45220.1"/>
    <property type="molecule type" value="Genomic_DNA"/>
</dbReference>
<dbReference type="InterPro" id="IPR036618">
    <property type="entry name" value="PtsI_HPr-bd_sf"/>
</dbReference>
<name>A0ABY1WP17_9GAMM</name>
<dbReference type="InterPro" id="IPR001020">
    <property type="entry name" value="PTS_HPr_His_P_site"/>
</dbReference>
<reference evidence="18" key="1">
    <citation type="submission" date="2019-02" db="EMBL/GenBank/DDBJ databases">
        <title>Draft genome sequence of Muricauda sp. 176CP4-71.</title>
        <authorList>
            <person name="Park J.-S."/>
        </authorList>
    </citation>
    <scope>NUCLEOTIDE SEQUENCE [LARGE SCALE GENOMIC DNA]</scope>
    <source>
        <strain evidence="18">176GS2-150</strain>
    </source>
</reference>
<dbReference type="InterPro" id="IPR008731">
    <property type="entry name" value="PTS_EIN"/>
</dbReference>
<dbReference type="InterPro" id="IPR035895">
    <property type="entry name" value="HPr-like_sf"/>
</dbReference>
<evidence type="ECO:0000256" key="12">
    <source>
        <dbReference type="ARBA" id="ARBA00022777"/>
    </source>
</evidence>
<dbReference type="PANTHER" id="PTHR46244:SF6">
    <property type="entry name" value="PHOSPHOENOLPYRUVATE-PROTEIN PHOSPHOTRANSFERASE"/>
    <property type="match status" value="1"/>
</dbReference>
<evidence type="ECO:0000256" key="8">
    <source>
        <dbReference type="ARBA" id="ARBA00022597"/>
    </source>
</evidence>
<proteinExistence type="inferred from homology"/>
<dbReference type="InterPro" id="IPR015813">
    <property type="entry name" value="Pyrv/PenolPyrv_kinase-like_dom"/>
</dbReference>
<dbReference type="SUPFAM" id="SSF55594">
    <property type="entry name" value="HPr-like"/>
    <property type="match status" value="1"/>
</dbReference>
<evidence type="ECO:0000259" key="15">
    <source>
        <dbReference type="PROSITE" id="PS51093"/>
    </source>
</evidence>
<dbReference type="InterPro" id="IPR001127">
    <property type="entry name" value="PTS_EIIA_1_perm"/>
</dbReference>
<dbReference type="InterPro" id="IPR036637">
    <property type="entry name" value="Phosphohistidine_dom_sf"/>
</dbReference>
<keyword evidence="10" id="KW-0598">Phosphotransferase system</keyword>
<organism evidence="17 18">
    <name type="scientific">Corallincola spongiicola</name>
    <dbReference type="NCBI Taxonomy" id="2520508"/>
    <lineage>
        <taxon>Bacteria</taxon>
        <taxon>Pseudomonadati</taxon>
        <taxon>Pseudomonadota</taxon>
        <taxon>Gammaproteobacteria</taxon>
        <taxon>Alteromonadales</taxon>
        <taxon>Psychromonadaceae</taxon>
        <taxon>Corallincola</taxon>
    </lineage>
</organism>
<dbReference type="InterPro" id="IPR000032">
    <property type="entry name" value="HPr-like"/>
</dbReference>
<dbReference type="SUPFAM" id="SSF47831">
    <property type="entry name" value="Enzyme I of the PEP:sugar phosphotransferase system HPr-binding (sub)domain"/>
    <property type="match status" value="1"/>
</dbReference>
<evidence type="ECO:0000313" key="17">
    <source>
        <dbReference type="EMBL" id="TAA45220.1"/>
    </source>
</evidence>
<comment type="subcellular location">
    <subcellularLocation>
        <location evidence="3">Cytoplasm</location>
    </subcellularLocation>
</comment>
<accession>A0ABY1WP17</accession>
<keyword evidence="11" id="KW-0479">Metal-binding</keyword>
<protein>
    <recommendedName>
        <fullName evidence="5">phosphoenolpyruvate--protein phosphotransferase</fullName>
        <ecNumber evidence="5">2.7.3.9</ecNumber>
    </recommendedName>
</protein>
<dbReference type="PROSITE" id="PS51093">
    <property type="entry name" value="PTS_EIIA_TYPE_1"/>
    <property type="match status" value="1"/>
</dbReference>
<dbReference type="InterPro" id="IPR023151">
    <property type="entry name" value="PEP_util_CS"/>
</dbReference>
<evidence type="ECO:0000256" key="1">
    <source>
        <dbReference type="ARBA" id="ARBA00000683"/>
    </source>
</evidence>
<dbReference type="CDD" id="cd00367">
    <property type="entry name" value="PTS-HPr_like"/>
    <property type="match status" value="1"/>
</dbReference>
<keyword evidence="7" id="KW-0963">Cytoplasm</keyword>
<dbReference type="Pfam" id="PF00381">
    <property type="entry name" value="PTS-HPr"/>
    <property type="match status" value="1"/>
</dbReference>
<dbReference type="Gene3D" id="1.10.274.10">
    <property type="entry name" value="PtsI, HPr-binding domain"/>
    <property type="match status" value="1"/>
</dbReference>
<dbReference type="InterPro" id="IPR000121">
    <property type="entry name" value="PEP_util_C"/>
</dbReference>
<dbReference type="InterPro" id="IPR040442">
    <property type="entry name" value="Pyrv_kinase-like_dom_sf"/>
</dbReference>
<dbReference type="PRINTS" id="PR01736">
    <property type="entry name" value="PHPHTRNFRASE"/>
</dbReference>
<keyword evidence="12" id="KW-0418">Kinase</keyword>
<dbReference type="PRINTS" id="PR00107">
    <property type="entry name" value="PHOSPHOCPHPR"/>
</dbReference>
<dbReference type="NCBIfam" id="TIGR00830">
    <property type="entry name" value="PTBA"/>
    <property type="match status" value="1"/>
</dbReference>
<dbReference type="PROSITE" id="PS00371">
    <property type="entry name" value="PTS_EIIA_TYPE_1_HIS"/>
    <property type="match status" value="1"/>
</dbReference>
<dbReference type="Pfam" id="PF05524">
    <property type="entry name" value="PEP-utilisers_N"/>
    <property type="match status" value="1"/>
</dbReference>
<keyword evidence="9 17" id="KW-0808">Transferase</keyword>
<keyword evidence="6" id="KW-0813">Transport</keyword>
<keyword evidence="14" id="KW-0175">Coiled coil</keyword>
<evidence type="ECO:0000313" key="18">
    <source>
        <dbReference type="Proteomes" id="UP000292544"/>
    </source>
</evidence>
<evidence type="ECO:0000259" key="16">
    <source>
        <dbReference type="PROSITE" id="PS51350"/>
    </source>
</evidence>
<evidence type="ECO:0000256" key="5">
    <source>
        <dbReference type="ARBA" id="ARBA00012232"/>
    </source>
</evidence>
<dbReference type="PROSITE" id="PS51350">
    <property type="entry name" value="PTS_HPR_DOM"/>
    <property type="match status" value="1"/>
</dbReference>
<feature type="domain" description="PTS EIIA type-1" evidence="15">
    <location>
        <begin position="36"/>
        <end position="140"/>
    </location>
</feature>
<dbReference type="PROSITE" id="PS00369">
    <property type="entry name" value="PTS_HPR_HIS"/>
    <property type="match status" value="1"/>
</dbReference>
<dbReference type="Pfam" id="PF00358">
    <property type="entry name" value="PTS_EIIA_1"/>
    <property type="match status" value="1"/>
</dbReference>
<evidence type="ECO:0000256" key="4">
    <source>
        <dbReference type="ARBA" id="ARBA00007837"/>
    </source>
</evidence>
<dbReference type="RefSeq" id="WP_130567167.1">
    <property type="nucleotide sequence ID" value="NZ_SHLY01000004.1"/>
</dbReference>
<sequence>MAIAQHAQIQRQTSSQSVILQAPLKGMIYDLSEVPDPVFAQKMVGDGISIDPTSDTLCAPCAGEVIQLHPSHHAITIRTAEGIEILMHIGLDTVMLRGEGFTPHVSEGDKVSTGQPLIHFCADQVALNARSLMTEIIITNGELVEKQIPASGRVDGPKDTLLELVLKQVDEQAAKTSQPNYPLLSSQPVLIPNPTGLHARPSATLAKLAKESGCDLFLECNDSQVNAKSVVALMGLNVPFGASVILHAAGANAEATLQQITQAIREGLGEDVQQSHNEIVAEPEETSLLLPKQQQDDLLEGVAASPGLAIGEIFVIQPERFDIRETANNSADEADQLNQAISTATQQLATLAQTWIDKGDAERAKIFQAHQELLSDPTLLEAAEVTITAGKSAAFAWQQTIEQQALVFSQMDNQLLRERATDLRDVGNRVLRIMLKLPAQGPELPNNSILIADDLTPSDTANLDKEKVVGFATVQGGSSSHVAIIARAMGLPAIAGIDPRAMQQTNGTQVVLDGQSGQLKLNVSAAALKEITNRQQAADSRRQHARLNAHQAAITCDGHQLEVVANIGGIKDASQSVTMGGEGVGLLRSEFLYLDRVTEPTEQEQYEIYRDVLLELGPERPLIVRTLDVGGDKPLNYLPLPSEENPFLGLRGIRIGLDRPTLLRKQVRAILRASAHGRIRIMFPMIATLNELKLAKQVVEEERIKLDVAPIEIGIMVEVPSTAVLAEQFAPEVDFFSIGSNDLSQYTLAMDRGHPKLAAFVDGLNPAVLSLIKMTADAAKRHGKWAGVCGGIASDPQAVPLLIGLGIHELSVSVPVLAEIKSQIRELTLTQCQELAAKALQLTDAKEVRALVPTVD</sequence>
<dbReference type="Gene3D" id="3.50.30.10">
    <property type="entry name" value="Phosphohistidine domain"/>
    <property type="match status" value="1"/>
</dbReference>
<comment type="catalytic activity">
    <reaction evidence="1">
        <text>L-histidyl-[protein] + phosphoenolpyruvate = N(pros)-phospho-L-histidyl-[protein] + pyruvate</text>
        <dbReference type="Rhea" id="RHEA:23880"/>
        <dbReference type="Rhea" id="RHEA-COMP:9745"/>
        <dbReference type="Rhea" id="RHEA-COMP:9746"/>
        <dbReference type="ChEBI" id="CHEBI:15361"/>
        <dbReference type="ChEBI" id="CHEBI:29979"/>
        <dbReference type="ChEBI" id="CHEBI:58702"/>
        <dbReference type="ChEBI" id="CHEBI:64837"/>
        <dbReference type="EC" id="2.7.3.9"/>
    </reaction>
</comment>
<feature type="domain" description="HPr" evidence="16">
    <location>
        <begin position="184"/>
        <end position="271"/>
    </location>
</feature>
<dbReference type="Gene3D" id="3.30.1340.10">
    <property type="entry name" value="HPr-like"/>
    <property type="match status" value="1"/>
</dbReference>
<dbReference type="InterPro" id="IPR011055">
    <property type="entry name" value="Dup_hybrid_motif"/>
</dbReference>
<keyword evidence="18" id="KW-1185">Reference proteome</keyword>
<dbReference type="NCBIfam" id="TIGR01417">
    <property type="entry name" value="PTS_I_fam"/>
    <property type="match status" value="1"/>
</dbReference>
<comment type="caution">
    <text evidence="17">The sequence shown here is derived from an EMBL/GenBank/DDBJ whole genome shotgun (WGS) entry which is preliminary data.</text>
</comment>
<evidence type="ECO:0000256" key="6">
    <source>
        <dbReference type="ARBA" id="ARBA00022448"/>
    </source>
</evidence>
<dbReference type="InterPro" id="IPR050499">
    <property type="entry name" value="PEP-utilizing_PTS_enzyme"/>
</dbReference>
<keyword evidence="8" id="KW-0762">Sugar transport</keyword>
<dbReference type="EC" id="2.7.3.9" evidence="5"/>
<evidence type="ECO:0000256" key="2">
    <source>
        <dbReference type="ARBA" id="ARBA00001946"/>
    </source>
</evidence>
<gene>
    <name evidence="17" type="primary">ptsP</name>
    <name evidence="17" type="ORF">EXY25_13545</name>
</gene>
<dbReference type="InterPro" id="IPR006318">
    <property type="entry name" value="PTS_EI-like"/>
</dbReference>
<dbReference type="PANTHER" id="PTHR46244">
    <property type="entry name" value="PHOSPHOENOLPYRUVATE-PROTEIN PHOSPHOTRANSFERASE"/>
    <property type="match status" value="1"/>
</dbReference>
<evidence type="ECO:0000256" key="14">
    <source>
        <dbReference type="SAM" id="Coils"/>
    </source>
</evidence>
<dbReference type="Pfam" id="PF00391">
    <property type="entry name" value="PEP-utilizers"/>
    <property type="match status" value="1"/>
</dbReference>
<evidence type="ECO:0000256" key="10">
    <source>
        <dbReference type="ARBA" id="ARBA00022683"/>
    </source>
</evidence>
<comment type="cofactor">
    <cofactor evidence="2">
        <name>Mg(2+)</name>
        <dbReference type="ChEBI" id="CHEBI:18420"/>
    </cofactor>
</comment>